<gene>
    <name evidence="9" type="ORF">SMD31_00160</name>
</gene>
<feature type="transmembrane region" description="Helical" evidence="7">
    <location>
        <begin position="349"/>
        <end position="370"/>
    </location>
</feature>
<feature type="transmembrane region" description="Helical" evidence="7">
    <location>
        <begin position="101"/>
        <end position="121"/>
    </location>
</feature>
<feature type="transmembrane region" description="Helical" evidence="7">
    <location>
        <begin position="443"/>
        <end position="460"/>
    </location>
</feature>
<comment type="caution">
    <text evidence="9">The sequence shown here is derived from an EMBL/GenBank/DDBJ whole genome shotgun (WGS) entry which is preliminary data.</text>
</comment>
<feature type="transmembrane region" description="Helical" evidence="7">
    <location>
        <begin position="17"/>
        <end position="34"/>
    </location>
</feature>
<evidence type="ECO:0000256" key="2">
    <source>
        <dbReference type="ARBA" id="ARBA00022448"/>
    </source>
</evidence>
<evidence type="ECO:0000313" key="10">
    <source>
        <dbReference type="Proteomes" id="UP001271769"/>
    </source>
</evidence>
<dbReference type="InterPro" id="IPR035906">
    <property type="entry name" value="MetI-like_sf"/>
</dbReference>
<evidence type="ECO:0000256" key="1">
    <source>
        <dbReference type="ARBA" id="ARBA00004651"/>
    </source>
</evidence>
<dbReference type="Gene3D" id="1.10.3720.10">
    <property type="entry name" value="MetI-like"/>
    <property type="match status" value="2"/>
</dbReference>
<dbReference type="EMBL" id="JAXCLX010000001">
    <property type="protein sequence ID" value="MDY0870310.1"/>
    <property type="molecule type" value="Genomic_DNA"/>
</dbReference>
<organism evidence="9 10">
    <name type="scientific">Dongia rigui</name>
    <dbReference type="NCBI Taxonomy" id="940149"/>
    <lineage>
        <taxon>Bacteria</taxon>
        <taxon>Pseudomonadati</taxon>
        <taxon>Pseudomonadota</taxon>
        <taxon>Alphaproteobacteria</taxon>
        <taxon>Rhodospirillales</taxon>
        <taxon>Dongiaceae</taxon>
        <taxon>Dongia</taxon>
    </lineage>
</organism>
<dbReference type="CDD" id="cd06261">
    <property type="entry name" value="TM_PBP2"/>
    <property type="match status" value="2"/>
</dbReference>
<keyword evidence="2 7" id="KW-0813">Transport</keyword>
<feature type="transmembrane region" description="Helical" evidence="7">
    <location>
        <begin position="500"/>
        <end position="521"/>
    </location>
</feature>
<keyword evidence="4 7" id="KW-0812">Transmembrane</keyword>
<evidence type="ECO:0000259" key="8">
    <source>
        <dbReference type="PROSITE" id="PS50928"/>
    </source>
</evidence>
<protein>
    <submittedName>
        <fullName evidence="9">ABC transporter permease subunit</fullName>
    </submittedName>
</protein>
<dbReference type="Proteomes" id="UP001271769">
    <property type="component" value="Unassembled WGS sequence"/>
</dbReference>
<feature type="transmembrane region" description="Helical" evidence="7">
    <location>
        <begin position="265"/>
        <end position="293"/>
    </location>
</feature>
<feature type="transmembrane region" description="Helical" evidence="7">
    <location>
        <begin position="418"/>
        <end position="436"/>
    </location>
</feature>
<feature type="transmembrane region" description="Helical" evidence="7">
    <location>
        <begin position="466"/>
        <end position="488"/>
    </location>
</feature>
<dbReference type="RefSeq" id="WP_320498468.1">
    <property type="nucleotide sequence ID" value="NZ_JAXCLX010000001.1"/>
</dbReference>
<proteinExistence type="inferred from homology"/>
<dbReference type="Pfam" id="PF00528">
    <property type="entry name" value="BPD_transp_1"/>
    <property type="match status" value="2"/>
</dbReference>
<evidence type="ECO:0000256" key="6">
    <source>
        <dbReference type="ARBA" id="ARBA00023136"/>
    </source>
</evidence>
<evidence type="ECO:0000256" key="4">
    <source>
        <dbReference type="ARBA" id="ARBA00022692"/>
    </source>
</evidence>
<feature type="transmembrane region" description="Helical" evidence="7">
    <location>
        <begin position="127"/>
        <end position="143"/>
    </location>
</feature>
<comment type="similarity">
    <text evidence="7">Belongs to the binding-protein-dependent transport system permease family.</text>
</comment>
<keyword evidence="6 7" id="KW-0472">Membrane</keyword>
<dbReference type="InterPro" id="IPR000515">
    <property type="entry name" value="MetI-like"/>
</dbReference>
<feature type="transmembrane region" description="Helical" evidence="7">
    <location>
        <begin position="305"/>
        <end position="322"/>
    </location>
</feature>
<reference evidence="9 10" key="1">
    <citation type="journal article" date="2013" name="Antonie Van Leeuwenhoek">
        <title>Dongia rigui sp. nov., isolated from freshwater of a large wetland in Korea.</title>
        <authorList>
            <person name="Baik K.S."/>
            <person name="Hwang Y.M."/>
            <person name="Choi J.S."/>
            <person name="Kwon J."/>
            <person name="Seong C.N."/>
        </authorList>
    </citation>
    <scope>NUCLEOTIDE SEQUENCE [LARGE SCALE GENOMIC DNA]</scope>
    <source>
        <strain evidence="9 10">04SU4-P</strain>
    </source>
</reference>
<name>A0ABU5DSB3_9PROT</name>
<keyword evidence="5 7" id="KW-1133">Transmembrane helix</keyword>
<dbReference type="SUPFAM" id="SSF161098">
    <property type="entry name" value="MetI-like"/>
    <property type="match status" value="2"/>
</dbReference>
<keyword evidence="3" id="KW-1003">Cell membrane</keyword>
<feature type="domain" description="ABC transmembrane type-1" evidence="8">
    <location>
        <begin position="146"/>
        <end position="326"/>
    </location>
</feature>
<dbReference type="PANTHER" id="PTHR47737">
    <property type="entry name" value="GLYCINE BETAINE/PROLINE BETAINE TRANSPORT SYSTEM PERMEASE PROTEIN PROW"/>
    <property type="match status" value="1"/>
</dbReference>
<evidence type="ECO:0000256" key="7">
    <source>
        <dbReference type="RuleBase" id="RU363032"/>
    </source>
</evidence>
<comment type="subcellular location">
    <subcellularLocation>
        <location evidence="1 7">Cell membrane</location>
        <topology evidence="1 7">Multi-pass membrane protein</topology>
    </subcellularLocation>
</comment>
<feature type="transmembrane region" description="Helical" evidence="7">
    <location>
        <begin position="624"/>
        <end position="643"/>
    </location>
</feature>
<evidence type="ECO:0000256" key="3">
    <source>
        <dbReference type="ARBA" id="ARBA00022475"/>
    </source>
</evidence>
<feature type="transmembrane region" description="Helical" evidence="7">
    <location>
        <begin position="194"/>
        <end position="221"/>
    </location>
</feature>
<keyword evidence="10" id="KW-1185">Reference proteome</keyword>
<accession>A0ABU5DSB3</accession>
<evidence type="ECO:0000313" key="9">
    <source>
        <dbReference type="EMBL" id="MDY0870310.1"/>
    </source>
</evidence>
<feature type="transmembrane region" description="Helical" evidence="7">
    <location>
        <begin position="150"/>
        <end position="174"/>
    </location>
</feature>
<feature type="transmembrane region" description="Helical" evidence="7">
    <location>
        <begin position="582"/>
        <end position="604"/>
    </location>
</feature>
<feature type="transmembrane region" description="Helical" evidence="7">
    <location>
        <begin position="527"/>
        <end position="545"/>
    </location>
</feature>
<dbReference type="PROSITE" id="PS50928">
    <property type="entry name" value="ABC_TM1"/>
    <property type="match status" value="2"/>
</dbReference>
<sequence>MSVETAAFEGDDRRTPWPLIWLGFLIAVVALWLLKDSLAPLVKYPDKLEVNFAKWIGLAAKWLVANIQFLTRGLAAVLDVPLDSMIAILAKGILAPNDAVIVPRLSWVGIIGAVTLLGYAYGGMRTALTVFVCFIYIALFGQWKGAMLTLASVIVCVPIAVVLGLLFGILAFRHERLAVWVVQPSLDLMQTMPSFAYLVPVLLLFGSGPVPALVATVIFAVPPMVRATVLALRSVPEEVMDFGNMAGCSPRQKMWRIMIPSSRSLLMVGVNQVIMMTLNMVIIASMIGAGGLGYDVLLALRQGDIGRGTVAGMAIVAIAISLDRISQAAAQRQASPVSSGSTFLARHPYLAGGVAWLLVTTVLGTFISAFSEVPKALVLTLGDSLNEIVKWININFFDSIEAVRTWLLLNVMNPVKQGLLAAPWIAILAGLVLAGYQLGGRKLAVLVGVLIAFILVAGQWEKAMISVYLCAISAIIAAMIGIPIGAWASRSDWGNRVATIAVDTLQTLPTFVYLIPVVMLFRVGDVTAMIAIVFFAVTPAIRYTAHGLRNVSPQVIEAARAMGSTPRQILWRVQMPLALPEIMLGINQVILLSLSMLVITALVGTRDLGQEVYIALTKADPGRGIVAGLCVAFLGIVLDRLAAAGARRARARLGLLDINAQH</sequence>
<evidence type="ECO:0000256" key="5">
    <source>
        <dbReference type="ARBA" id="ARBA00022989"/>
    </source>
</evidence>
<dbReference type="PANTHER" id="PTHR47737:SF1">
    <property type="entry name" value="GLYCINE BETAINE_PROLINE BETAINE TRANSPORT SYSTEM PERMEASE PROTEIN PROW"/>
    <property type="match status" value="1"/>
</dbReference>
<feature type="domain" description="ABC transmembrane type-1" evidence="8">
    <location>
        <begin position="463"/>
        <end position="642"/>
    </location>
</feature>